<feature type="transmembrane region" description="Helical" evidence="6">
    <location>
        <begin position="12"/>
        <end position="34"/>
    </location>
</feature>
<comment type="subcellular location">
    <subcellularLocation>
        <location evidence="1">Membrane</location>
        <topology evidence="1">Multi-pass membrane protein</topology>
    </subcellularLocation>
</comment>
<feature type="transmembrane region" description="Helical" evidence="6">
    <location>
        <begin position="40"/>
        <end position="59"/>
    </location>
</feature>
<dbReference type="InterPro" id="IPR051401">
    <property type="entry name" value="GtrA_CellWall_Glycosyl"/>
</dbReference>
<evidence type="ECO:0000256" key="4">
    <source>
        <dbReference type="ARBA" id="ARBA00022989"/>
    </source>
</evidence>
<dbReference type="PANTHER" id="PTHR38459">
    <property type="entry name" value="PROPHAGE BACTOPRENOL-LINKED GLUCOSE TRANSLOCASE HOMOLOG"/>
    <property type="match status" value="1"/>
</dbReference>
<evidence type="ECO:0000259" key="7">
    <source>
        <dbReference type="Pfam" id="PF04138"/>
    </source>
</evidence>
<dbReference type="AlphaFoldDB" id="A0A7V3J955"/>
<feature type="domain" description="GtrA/DPMS transmembrane" evidence="7">
    <location>
        <begin position="14"/>
        <end position="129"/>
    </location>
</feature>
<organism evidence="8">
    <name type="scientific">candidate division CPR3 bacterium</name>
    <dbReference type="NCBI Taxonomy" id="2268181"/>
    <lineage>
        <taxon>Bacteria</taxon>
        <taxon>Bacteria division CPR3</taxon>
    </lineage>
</organism>
<dbReference type="InterPro" id="IPR007267">
    <property type="entry name" value="GtrA_DPMS_TM"/>
</dbReference>
<feature type="transmembrane region" description="Helical" evidence="6">
    <location>
        <begin position="80"/>
        <end position="101"/>
    </location>
</feature>
<reference evidence="8" key="1">
    <citation type="journal article" date="2020" name="mSystems">
        <title>Genome- and Community-Level Interaction Insights into Carbon Utilization and Element Cycling Functions of Hydrothermarchaeota in Hydrothermal Sediment.</title>
        <authorList>
            <person name="Zhou Z."/>
            <person name="Liu Y."/>
            <person name="Xu W."/>
            <person name="Pan J."/>
            <person name="Luo Z.H."/>
            <person name="Li M."/>
        </authorList>
    </citation>
    <scope>NUCLEOTIDE SEQUENCE [LARGE SCALE GENOMIC DNA]</scope>
    <source>
        <strain evidence="8">SpSt-757</strain>
    </source>
</reference>
<comment type="caution">
    <text evidence="8">The sequence shown here is derived from an EMBL/GenBank/DDBJ whole genome shotgun (WGS) entry which is preliminary data.</text>
</comment>
<dbReference type="GO" id="GO:0000271">
    <property type="term" value="P:polysaccharide biosynthetic process"/>
    <property type="evidence" value="ECO:0007669"/>
    <property type="project" value="InterPro"/>
</dbReference>
<evidence type="ECO:0000256" key="1">
    <source>
        <dbReference type="ARBA" id="ARBA00004141"/>
    </source>
</evidence>
<dbReference type="PANTHER" id="PTHR38459:SF1">
    <property type="entry name" value="PROPHAGE BACTOPRENOL-LINKED GLUCOSE TRANSLOCASE HOMOLOG"/>
    <property type="match status" value="1"/>
</dbReference>
<evidence type="ECO:0000256" key="6">
    <source>
        <dbReference type="SAM" id="Phobius"/>
    </source>
</evidence>
<keyword evidence="3 6" id="KW-0812">Transmembrane</keyword>
<feature type="transmembrane region" description="Helical" evidence="6">
    <location>
        <begin position="107"/>
        <end position="127"/>
    </location>
</feature>
<evidence type="ECO:0000256" key="2">
    <source>
        <dbReference type="ARBA" id="ARBA00009399"/>
    </source>
</evidence>
<protein>
    <submittedName>
        <fullName evidence="8">GtrA family protein</fullName>
    </submittedName>
</protein>
<dbReference type="Pfam" id="PF04138">
    <property type="entry name" value="GtrA_DPMS_TM"/>
    <property type="match status" value="1"/>
</dbReference>
<dbReference type="EMBL" id="DTGG01000022">
    <property type="protein sequence ID" value="HFZ08635.1"/>
    <property type="molecule type" value="Genomic_DNA"/>
</dbReference>
<comment type="similarity">
    <text evidence="2">Belongs to the GtrA family.</text>
</comment>
<evidence type="ECO:0000256" key="3">
    <source>
        <dbReference type="ARBA" id="ARBA00022692"/>
    </source>
</evidence>
<evidence type="ECO:0000313" key="8">
    <source>
        <dbReference type="EMBL" id="HFZ08635.1"/>
    </source>
</evidence>
<dbReference type="GO" id="GO:0005886">
    <property type="term" value="C:plasma membrane"/>
    <property type="evidence" value="ECO:0007669"/>
    <property type="project" value="TreeGrafter"/>
</dbReference>
<proteinExistence type="inferred from homology"/>
<accession>A0A7V3J955</accession>
<sequence>MRRIFQRHQEKINYLLVGGWNTVFGYLAFVALYLLLAKQIHYLILLVLANILSITNAYLGYKIFVFKTKGNYVREYLRFYLVYGATLLLNLFFLPICVNFLGISPVLAQGGFIFVNVIFSYLGHKYFSFGGTR</sequence>
<evidence type="ECO:0000256" key="5">
    <source>
        <dbReference type="ARBA" id="ARBA00023136"/>
    </source>
</evidence>
<gene>
    <name evidence="8" type="ORF">ENV41_00675</name>
</gene>
<keyword evidence="4 6" id="KW-1133">Transmembrane helix</keyword>
<name>A0A7V3J955_UNCC3</name>
<keyword evidence="5 6" id="KW-0472">Membrane</keyword>